<reference evidence="2" key="1">
    <citation type="submission" date="2016-10" db="EMBL/GenBank/DDBJ databases">
        <authorList>
            <person name="Varghese N."/>
            <person name="Submissions S."/>
        </authorList>
    </citation>
    <scope>NUCLEOTIDE SEQUENCE [LARGE SCALE GENOMIC DNA]</scope>
    <source>
        <strain evidence="2">DSM 28453</strain>
    </source>
</reference>
<dbReference type="PROSITE" id="PS00092">
    <property type="entry name" value="N6_MTASE"/>
    <property type="match status" value="1"/>
</dbReference>
<keyword evidence="2" id="KW-1185">Reference proteome</keyword>
<evidence type="ECO:0000313" key="2">
    <source>
        <dbReference type="Proteomes" id="UP000198851"/>
    </source>
</evidence>
<dbReference type="Proteomes" id="UP000198851">
    <property type="component" value="Unassembled WGS sequence"/>
</dbReference>
<dbReference type="AlphaFoldDB" id="A0A1I4AAK1"/>
<gene>
    <name evidence="1" type="ORF">SAMN04488036_101259</name>
</gene>
<accession>A0A1I4AAK1</accession>
<sequence>MGIAIGENGQDTIDHHTAVLAHAIRNYCVGDVDHDRLQKLDPFEVDIQTFHGPWFDCEKGLLVNKGRVTTKAGISTVDPYFVDIADYSFRSSNGPELWQPGGFAYAFCDPPYGLRTERSVTQNLYIAITSQLIPNQDVKIYNWHRKELLEAVPQLRDGTEWWGVFALTIFVPTSCRLFGLIASSTD</sequence>
<evidence type="ECO:0000313" key="1">
    <source>
        <dbReference type="EMBL" id="SFK53452.1"/>
    </source>
</evidence>
<dbReference type="GO" id="GO:0032259">
    <property type="term" value="P:methylation"/>
    <property type="evidence" value="ECO:0007669"/>
    <property type="project" value="InterPro"/>
</dbReference>
<name>A0A1I4AAK1_9RHOB</name>
<dbReference type="GO" id="GO:0003676">
    <property type="term" value="F:nucleic acid binding"/>
    <property type="evidence" value="ECO:0007669"/>
    <property type="project" value="InterPro"/>
</dbReference>
<proteinExistence type="predicted"/>
<dbReference type="GO" id="GO:0008168">
    <property type="term" value="F:methyltransferase activity"/>
    <property type="evidence" value="ECO:0007669"/>
    <property type="project" value="InterPro"/>
</dbReference>
<dbReference type="RefSeq" id="WP_093319301.1">
    <property type="nucleotide sequence ID" value="NZ_FOSZ01000001.1"/>
</dbReference>
<dbReference type="EMBL" id="FOSZ01000001">
    <property type="protein sequence ID" value="SFK53452.1"/>
    <property type="molecule type" value="Genomic_DNA"/>
</dbReference>
<dbReference type="OrthoDB" id="7596169at2"/>
<organism evidence="1 2">
    <name type="scientific">Shimia haliotis</name>
    <dbReference type="NCBI Taxonomy" id="1280847"/>
    <lineage>
        <taxon>Bacteria</taxon>
        <taxon>Pseudomonadati</taxon>
        <taxon>Pseudomonadota</taxon>
        <taxon>Alphaproteobacteria</taxon>
        <taxon>Rhodobacterales</taxon>
        <taxon>Roseobacteraceae</taxon>
    </lineage>
</organism>
<dbReference type="InterPro" id="IPR002052">
    <property type="entry name" value="DNA_methylase_N6_adenine_CS"/>
</dbReference>
<protein>
    <submittedName>
        <fullName evidence="1">Uncharacterized protein</fullName>
    </submittedName>
</protein>